<evidence type="ECO:0000256" key="6">
    <source>
        <dbReference type="ARBA" id="ARBA00022822"/>
    </source>
</evidence>
<comment type="caution">
    <text evidence="11">The sequence shown here is derived from an EMBL/GenBank/DDBJ whole genome shotgun (WGS) entry which is preliminary data.</text>
</comment>
<evidence type="ECO:0000313" key="11">
    <source>
        <dbReference type="EMBL" id="KAG5192765.1"/>
    </source>
</evidence>
<dbReference type="UniPathway" id="UPA00035">
    <property type="reaction ID" value="UER00043"/>
</dbReference>
<dbReference type="GO" id="GO:0004425">
    <property type="term" value="F:indole-3-glycerol-phosphate synthase activity"/>
    <property type="evidence" value="ECO:0007669"/>
    <property type="project" value="UniProtKB-EC"/>
</dbReference>
<dbReference type="InterPro" id="IPR013798">
    <property type="entry name" value="Indole-3-glycerol_P_synth_dom"/>
</dbReference>
<accession>A0A835ZFI7</accession>
<proteinExistence type="predicted"/>
<feature type="domain" description="FIST" evidence="10">
    <location>
        <begin position="43"/>
        <end position="271"/>
    </location>
</feature>
<feature type="region of interest" description="Disordered" evidence="9">
    <location>
        <begin position="398"/>
        <end position="419"/>
    </location>
</feature>
<dbReference type="InterPro" id="IPR045186">
    <property type="entry name" value="Indole-3-glycerol_P_synth"/>
</dbReference>
<dbReference type="InterPro" id="IPR011060">
    <property type="entry name" value="RibuloseP-bd_barrel"/>
</dbReference>
<evidence type="ECO:0000256" key="3">
    <source>
        <dbReference type="ARBA" id="ARBA00012362"/>
    </source>
</evidence>
<dbReference type="EC" id="4.1.1.48" evidence="3"/>
<comment type="catalytic activity">
    <reaction evidence="1">
        <text>1-(2-carboxyphenylamino)-1-deoxy-D-ribulose 5-phosphate + H(+) = (1S,2R)-1-C-(indol-3-yl)glycerol 3-phosphate + CO2 + H2O</text>
        <dbReference type="Rhea" id="RHEA:23476"/>
        <dbReference type="ChEBI" id="CHEBI:15377"/>
        <dbReference type="ChEBI" id="CHEBI:15378"/>
        <dbReference type="ChEBI" id="CHEBI:16526"/>
        <dbReference type="ChEBI" id="CHEBI:58613"/>
        <dbReference type="ChEBI" id="CHEBI:58866"/>
        <dbReference type="EC" id="4.1.1.48"/>
    </reaction>
</comment>
<evidence type="ECO:0000256" key="8">
    <source>
        <dbReference type="ARBA" id="ARBA00023239"/>
    </source>
</evidence>
<feature type="compositionally biased region" description="Polar residues" evidence="9">
    <location>
        <begin position="401"/>
        <end position="413"/>
    </location>
</feature>
<evidence type="ECO:0000256" key="9">
    <source>
        <dbReference type="SAM" id="MobiDB-lite"/>
    </source>
</evidence>
<dbReference type="GO" id="GO:0004640">
    <property type="term" value="F:phosphoribosylanthranilate isomerase activity"/>
    <property type="evidence" value="ECO:0007669"/>
    <property type="project" value="TreeGrafter"/>
</dbReference>
<keyword evidence="12" id="KW-1185">Reference proteome</keyword>
<protein>
    <recommendedName>
        <fullName evidence="3">indole-3-glycerol-phosphate synthase</fullName>
        <ecNumber evidence="3">4.1.1.48</ecNumber>
    </recommendedName>
</protein>
<evidence type="ECO:0000313" key="12">
    <source>
        <dbReference type="Proteomes" id="UP000664859"/>
    </source>
</evidence>
<evidence type="ECO:0000256" key="4">
    <source>
        <dbReference type="ARBA" id="ARBA00022605"/>
    </source>
</evidence>
<dbReference type="PANTHER" id="PTHR22854">
    <property type="entry name" value="TRYPTOPHAN BIOSYNTHESIS PROTEIN"/>
    <property type="match status" value="1"/>
</dbReference>
<evidence type="ECO:0000256" key="7">
    <source>
        <dbReference type="ARBA" id="ARBA00023141"/>
    </source>
</evidence>
<gene>
    <name evidence="11" type="ORF">JKP88DRAFT_347307</name>
</gene>
<dbReference type="Proteomes" id="UP000664859">
    <property type="component" value="Unassembled WGS sequence"/>
</dbReference>
<sequence length="860" mass="89608">MAMLAGEAEPQAWSSAVSTATDLPTAIEQVCKRALAGLPPGTTPDLAILHVSSIYGGPEVLQNVLKGVREHAPGVRALVGGGASGVVGMRKGRPVEVENDYAVQLTLAVLPGVTVQPFHVHPENVPAPEVGHVQIQPSPSLPELSAVDPVFLLYPAPSFMSSLDDFLAGIDTAHPGGLKFGALASTVSSLSKAHLFAWGDDGVSGITAQDFAEGTEDQDLPWLFNSGVVGVALSGDIRARSYITQGARPLGPAYICDRVDKSTIFSIRIAPPANPDGVPGPAMPPLAAIRQLQQASFNPPLQQAAPEAEAAAIQRSLLVGTEANALPNSPLQVKERVEGFTDRLMDGSITLPGPDLRKGQRLQFFIRDGPAAAADLDSTLAAYKRLELEASLRVSLEAETASGSDQQPSSTADDASAPQVPAPARFQATGVLMYPCFDRGHALYREKGYESARLAGAVPRPTGGFFCNGVIGPLCPGAVTSLFGSSTGFVVFSPKTARPFSPVELAAAEEGDADEEELDTVSDADDAFSVERRDIGSGRAVTSGPVQYSVAENRSRPRSTLEAMVWAKETEVDRARDRMAAYNRVPANAVRDLRSALATASPDAPPFPLVAEVKCRSPGGLEIRAGGYTAAALAQDAERGGAAAVAVQTDSVFFGGAAEDLAAVKAAVGVPVLWMDLVVYVYQLYQARLDGADAVRLVAAALPTADLSLFHKVATKIGMQAVVTVSSEKHLLAALAIDGVRLVSITQRDLATWELDPERAARLLGSDQPDTQCAARLLDSDQVKAALAKAGPDLVLMVEGGVKEALAKAGPDLVLMVEGGVDSSAQVQELRALGVKAVLVGEALLKQTDVAAAVAKIAGA</sequence>
<dbReference type="Pfam" id="PF08495">
    <property type="entry name" value="FIST"/>
    <property type="match status" value="1"/>
</dbReference>
<name>A0A835ZFI7_9STRA</name>
<dbReference type="OrthoDB" id="524799at2759"/>
<evidence type="ECO:0000256" key="2">
    <source>
        <dbReference type="ARBA" id="ARBA00004696"/>
    </source>
</evidence>
<keyword evidence="4" id="KW-0028">Amino-acid biosynthesis</keyword>
<evidence type="ECO:0000256" key="1">
    <source>
        <dbReference type="ARBA" id="ARBA00001633"/>
    </source>
</evidence>
<dbReference type="Gene3D" id="3.20.20.70">
    <property type="entry name" value="Aldolase class I"/>
    <property type="match status" value="1"/>
</dbReference>
<keyword evidence="7" id="KW-0057">Aromatic amino acid biosynthesis</keyword>
<dbReference type="PANTHER" id="PTHR22854:SF2">
    <property type="entry name" value="INDOLE-3-GLYCEROL-PHOSPHATE SYNTHASE"/>
    <property type="match status" value="1"/>
</dbReference>
<dbReference type="InterPro" id="IPR013702">
    <property type="entry name" value="FIST_domain_N"/>
</dbReference>
<dbReference type="AlphaFoldDB" id="A0A835ZFI7"/>
<keyword evidence="6" id="KW-0822">Tryptophan biosynthesis</keyword>
<dbReference type="SUPFAM" id="SSF51366">
    <property type="entry name" value="Ribulose-phoshate binding barrel"/>
    <property type="match status" value="1"/>
</dbReference>
<organism evidence="11 12">
    <name type="scientific">Tribonema minus</name>
    <dbReference type="NCBI Taxonomy" id="303371"/>
    <lineage>
        <taxon>Eukaryota</taxon>
        <taxon>Sar</taxon>
        <taxon>Stramenopiles</taxon>
        <taxon>Ochrophyta</taxon>
        <taxon>PX clade</taxon>
        <taxon>Xanthophyceae</taxon>
        <taxon>Tribonematales</taxon>
        <taxon>Tribonemataceae</taxon>
        <taxon>Tribonema</taxon>
    </lineage>
</organism>
<keyword evidence="8" id="KW-0456">Lyase</keyword>
<dbReference type="EMBL" id="JAFCMP010000002">
    <property type="protein sequence ID" value="KAG5192765.1"/>
    <property type="molecule type" value="Genomic_DNA"/>
</dbReference>
<keyword evidence="5" id="KW-0210">Decarboxylase</keyword>
<dbReference type="GO" id="GO:0000162">
    <property type="term" value="P:L-tryptophan biosynthetic process"/>
    <property type="evidence" value="ECO:0007669"/>
    <property type="project" value="UniProtKB-UniPathway"/>
</dbReference>
<evidence type="ECO:0000259" key="10">
    <source>
        <dbReference type="SMART" id="SM00897"/>
    </source>
</evidence>
<evidence type="ECO:0000256" key="5">
    <source>
        <dbReference type="ARBA" id="ARBA00022793"/>
    </source>
</evidence>
<comment type="pathway">
    <text evidence="2">Amino-acid biosynthesis; L-tryptophan biosynthesis; L-tryptophan from chorismate: step 4/5.</text>
</comment>
<dbReference type="SMART" id="SM00897">
    <property type="entry name" value="FIST"/>
    <property type="match status" value="1"/>
</dbReference>
<dbReference type="Pfam" id="PF00218">
    <property type="entry name" value="IGPS"/>
    <property type="match status" value="2"/>
</dbReference>
<dbReference type="InterPro" id="IPR013785">
    <property type="entry name" value="Aldolase_TIM"/>
</dbReference>
<reference evidence="11" key="1">
    <citation type="submission" date="2021-02" db="EMBL/GenBank/DDBJ databases">
        <title>First Annotated Genome of the Yellow-green Alga Tribonema minus.</title>
        <authorList>
            <person name="Mahan K.M."/>
        </authorList>
    </citation>
    <scope>NUCLEOTIDE SEQUENCE</scope>
    <source>
        <strain evidence="11">UTEX B ZZ1240</strain>
    </source>
</reference>